<dbReference type="AlphaFoldDB" id="E6V6C9"/>
<evidence type="ECO:0000313" key="2">
    <source>
        <dbReference type="Proteomes" id="UP000008917"/>
    </source>
</evidence>
<proteinExistence type="predicted"/>
<dbReference type="HOGENOM" id="CLU_2072136_0_0_4"/>
<dbReference type="EMBL" id="CP002417">
    <property type="protein sequence ID" value="ADU39438.1"/>
    <property type="molecule type" value="Genomic_DNA"/>
</dbReference>
<evidence type="ECO:0000313" key="1">
    <source>
        <dbReference type="EMBL" id="ADU39438.1"/>
    </source>
</evidence>
<name>E6V6C9_VARPE</name>
<dbReference type="Proteomes" id="UP000008917">
    <property type="component" value="Chromosome"/>
</dbReference>
<gene>
    <name evidence="1" type="ordered locus">Varpa_5282</name>
</gene>
<reference evidence="2" key="1">
    <citation type="submission" date="2010-12" db="EMBL/GenBank/DDBJ databases">
        <title>Complete sequence of Variovorax paradoxus EPS.</title>
        <authorList>
            <consortium name="US DOE Joint Genome Institute"/>
            <person name="Lucas S."/>
            <person name="Copeland A."/>
            <person name="Lapidus A."/>
            <person name="Cheng J.-F."/>
            <person name="Goodwin L."/>
            <person name="Pitluck S."/>
            <person name="Teshima H."/>
            <person name="Detter J.C."/>
            <person name="Han C."/>
            <person name="Tapia R."/>
            <person name="Land M."/>
            <person name="Hauser L."/>
            <person name="Kyrpides N."/>
            <person name="Ivanova N."/>
            <person name="Ovchinnikova G."/>
            <person name="Orwin P."/>
            <person name="Han J.-I.G."/>
            <person name="Woyke T."/>
        </authorList>
    </citation>
    <scope>NUCLEOTIDE SEQUENCE [LARGE SCALE GENOMIC DNA]</scope>
    <source>
        <strain evidence="2">EPS</strain>
    </source>
</reference>
<dbReference type="KEGG" id="vpe:Varpa_5282"/>
<sequence length="118" mass="12946">MIMLAFDEGSATLGRDQIVLLANKLAHFRRLYPHVEVADIEGVARDTVPDAKQLAQRRALEAARAVRVLFDGAKLHVSSNVYSPAWSTLDGNYAGINMAPPMKDIPDCLPVPLPGFKY</sequence>
<reference evidence="1 2" key="2">
    <citation type="journal article" date="2013" name="Genome Announc.">
        <title>Genome of the Root-Associated Plant Growth-Promoting Bacterium Variovorax paradoxus Strain EPS.</title>
        <authorList>
            <person name="Han J.I."/>
            <person name="Spain J.C."/>
            <person name="Leadbetter J.R."/>
            <person name="Ovchinnikova G."/>
            <person name="Goodwin L.A."/>
            <person name="Han C.S."/>
            <person name="Woyke T."/>
            <person name="Davenport K.W."/>
            <person name="Orwin P.M."/>
        </authorList>
    </citation>
    <scope>NUCLEOTIDE SEQUENCE [LARGE SCALE GENOMIC DNA]</scope>
    <source>
        <strain evidence="1 2">EPS</strain>
    </source>
</reference>
<organism evidence="1 2">
    <name type="scientific">Variovorax paradoxus (strain EPS)</name>
    <dbReference type="NCBI Taxonomy" id="595537"/>
    <lineage>
        <taxon>Bacteria</taxon>
        <taxon>Pseudomonadati</taxon>
        <taxon>Pseudomonadota</taxon>
        <taxon>Betaproteobacteria</taxon>
        <taxon>Burkholderiales</taxon>
        <taxon>Comamonadaceae</taxon>
        <taxon>Variovorax</taxon>
    </lineage>
</organism>
<accession>E6V6C9</accession>
<protein>
    <submittedName>
        <fullName evidence="1">Uncharacterized protein</fullName>
    </submittedName>
</protein>